<evidence type="ECO:0000256" key="12">
    <source>
        <dbReference type="SAM" id="MobiDB-lite"/>
    </source>
</evidence>
<dbReference type="CDD" id="cd06225">
    <property type="entry name" value="HAMP"/>
    <property type="match status" value="1"/>
</dbReference>
<evidence type="ECO:0000256" key="11">
    <source>
        <dbReference type="ARBA" id="ARBA00023136"/>
    </source>
</evidence>
<name>A0A4R5C7T6_9ACTN</name>
<dbReference type="InterPro" id="IPR003594">
    <property type="entry name" value="HATPase_dom"/>
</dbReference>
<comment type="caution">
    <text evidence="16">The sequence shown here is derived from an EMBL/GenBank/DDBJ whole genome shotgun (WGS) entry which is preliminary data.</text>
</comment>
<evidence type="ECO:0000256" key="4">
    <source>
        <dbReference type="ARBA" id="ARBA00012438"/>
    </source>
</evidence>
<dbReference type="EMBL" id="SMKU01000035">
    <property type="protein sequence ID" value="TDD93032.1"/>
    <property type="molecule type" value="Genomic_DNA"/>
</dbReference>
<evidence type="ECO:0000256" key="1">
    <source>
        <dbReference type="ARBA" id="ARBA00000085"/>
    </source>
</evidence>
<dbReference type="AlphaFoldDB" id="A0A4R5C7T6"/>
<dbReference type="Pfam" id="PF00672">
    <property type="entry name" value="HAMP"/>
    <property type="match status" value="1"/>
</dbReference>
<dbReference type="Gene3D" id="6.10.340.10">
    <property type="match status" value="1"/>
</dbReference>
<dbReference type="SUPFAM" id="SSF55874">
    <property type="entry name" value="ATPase domain of HSP90 chaperone/DNA topoisomerase II/histidine kinase"/>
    <property type="match status" value="1"/>
</dbReference>
<dbReference type="PANTHER" id="PTHR45436:SF15">
    <property type="entry name" value="SENSOR HISTIDINE KINASE CUSS"/>
    <property type="match status" value="1"/>
</dbReference>
<dbReference type="SMART" id="SM00304">
    <property type="entry name" value="HAMP"/>
    <property type="match status" value="1"/>
</dbReference>
<dbReference type="InterPro" id="IPR003660">
    <property type="entry name" value="HAMP_dom"/>
</dbReference>
<evidence type="ECO:0000256" key="9">
    <source>
        <dbReference type="ARBA" id="ARBA00022989"/>
    </source>
</evidence>
<dbReference type="CDD" id="cd00075">
    <property type="entry name" value="HATPase"/>
    <property type="match status" value="1"/>
</dbReference>
<dbReference type="PANTHER" id="PTHR45436">
    <property type="entry name" value="SENSOR HISTIDINE KINASE YKOH"/>
    <property type="match status" value="1"/>
</dbReference>
<keyword evidence="9 13" id="KW-1133">Transmembrane helix</keyword>
<dbReference type="Pfam" id="PF00512">
    <property type="entry name" value="HisKA"/>
    <property type="match status" value="1"/>
</dbReference>
<feature type="transmembrane region" description="Helical" evidence="13">
    <location>
        <begin position="17"/>
        <end position="39"/>
    </location>
</feature>
<dbReference type="EC" id="2.7.13.3" evidence="4"/>
<evidence type="ECO:0000256" key="7">
    <source>
        <dbReference type="ARBA" id="ARBA00022692"/>
    </source>
</evidence>
<comment type="subcellular location">
    <subcellularLocation>
        <location evidence="3">Cell membrane</location>
    </subcellularLocation>
    <subcellularLocation>
        <location evidence="2">Membrane</location>
        <topology evidence="2">Multi-pass membrane protein</topology>
    </subcellularLocation>
</comment>
<dbReference type="InterPro" id="IPR005467">
    <property type="entry name" value="His_kinase_dom"/>
</dbReference>
<organism evidence="16 17">
    <name type="scientific">Actinomadura rubrisoli</name>
    <dbReference type="NCBI Taxonomy" id="2530368"/>
    <lineage>
        <taxon>Bacteria</taxon>
        <taxon>Bacillati</taxon>
        <taxon>Actinomycetota</taxon>
        <taxon>Actinomycetes</taxon>
        <taxon>Streptosporangiales</taxon>
        <taxon>Thermomonosporaceae</taxon>
        <taxon>Actinomadura</taxon>
    </lineage>
</organism>
<keyword evidence="10" id="KW-0902">Two-component regulatory system</keyword>
<feature type="transmembrane region" description="Helical" evidence="13">
    <location>
        <begin position="109"/>
        <end position="132"/>
    </location>
</feature>
<dbReference type="RefSeq" id="WP_131891629.1">
    <property type="nucleotide sequence ID" value="NZ_SMKU01000035.1"/>
</dbReference>
<dbReference type="InterPro" id="IPR036890">
    <property type="entry name" value="HATPase_C_sf"/>
</dbReference>
<feature type="region of interest" description="Disordered" evidence="12">
    <location>
        <begin position="411"/>
        <end position="432"/>
    </location>
</feature>
<evidence type="ECO:0000256" key="10">
    <source>
        <dbReference type="ARBA" id="ARBA00023012"/>
    </source>
</evidence>
<dbReference type="InterPro" id="IPR050428">
    <property type="entry name" value="TCS_sensor_his_kinase"/>
</dbReference>
<feature type="region of interest" description="Disordered" evidence="12">
    <location>
        <begin position="54"/>
        <end position="83"/>
    </location>
</feature>
<feature type="domain" description="Histidine kinase" evidence="14">
    <location>
        <begin position="195"/>
        <end position="408"/>
    </location>
</feature>
<evidence type="ECO:0000256" key="6">
    <source>
        <dbReference type="ARBA" id="ARBA00022679"/>
    </source>
</evidence>
<evidence type="ECO:0000256" key="2">
    <source>
        <dbReference type="ARBA" id="ARBA00004141"/>
    </source>
</evidence>
<dbReference type="InterPro" id="IPR004358">
    <property type="entry name" value="Sig_transdc_His_kin-like_C"/>
</dbReference>
<dbReference type="Gene3D" id="1.10.287.130">
    <property type="match status" value="1"/>
</dbReference>
<dbReference type="GO" id="GO:0000155">
    <property type="term" value="F:phosphorelay sensor kinase activity"/>
    <property type="evidence" value="ECO:0007669"/>
    <property type="project" value="InterPro"/>
</dbReference>
<dbReference type="Proteomes" id="UP000294513">
    <property type="component" value="Unassembled WGS sequence"/>
</dbReference>
<keyword evidence="11 13" id="KW-0472">Membrane</keyword>
<dbReference type="CDD" id="cd00082">
    <property type="entry name" value="HisKA"/>
    <property type="match status" value="1"/>
</dbReference>
<dbReference type="PROSITE" id="PS50109">
    <property type="entry name" value="HIS_KIN"/>
    <property type="match status" value="1"/>
</dbReference>
<dbReference type="SUPFAM" id="SSF47384">
    <property type="entry name" value="Homodimeric domain of signal transducing histidine kinase"/>
    <property type="match status" value="1"/>
</dbReference>
<dbReference type="SMART" id="SM00387">
    <property type="entry name" value="HATPase_c"/>
    <property type="match status" value="1"/>
</dbReference>
<dbReference type="Gene3D" id="3.30.565.10">
    <property type="entry name" value="Histidine kinase-like ATPase, C-terminal domain"/>
    <property type="match status" value="1"/>
</dbReference>
<feature type="region of interest" description="Disordered" evidence="12">
    <location>
        <begin position="273"/>
        <end position="295"/>
    </location>
</feature>
<dbReference type="InterPro" id="IPR036097">
    <property type="entry name" value="HisK_dim/P_sf"/>
</dbReference>
<evidence type="ECO:0000256" key="8">
    <source>
        <dbReference type="ARBA" id="ARBA00022777"/>
    </source>
</evidence>
<evidence type="ECO:0000256" key="3">
    <source>
        <dbReference type="ARBA" id="ARBA00004236"/>
    </source>
</evidence>
<accession>A0A4R5C7T6</accession>
<gene>
    <name evidence="16" type="ORF">E1298_10155</name>
</gene>
<dbReference type="InterPro" id="IPR003661">
    <property type="entry name" value="HisK_dim/P_dom"/>
</dbReference>
<keyword evidence="5" id="KW-0597">Phosphoprotein</keyword>
<evidence type="ECO:0000313" key="16">
    <source>
        <dbReference type="EMBL" id="TDD93032.1"/>
    </source>
</evidence>
<evidence type="ECO:0000259" key="15">
    <source>
        <dbReference type="PROSITE" id="PS50885"/>
    </source>
</evidence>
<feature type="domain" description="HAMP" evidence="15">
    <location>
        <begin position="133"/>
        <end position="187"/>
    </location>
</feature>
<keyword evidence="6" id="KW-0808">Transferase</keyword>
<dbReference type="Pfam" id="PF02518">
    <property type="entry name" value="HATPase_c"/>
    <property type="match status" value="1"/>
</dbReference>
<keyword evidence="7 13" id="KW-0812">Transmembrane</keyword>
<dbReference type="PRINTS" id="PR00344">
    <property type="entry name" value="BCTRLSENSOR"/>
</dbReference>
<protein>
    <recommendedName>
        <fullName evidence="4">histidine kinase</fullName>
        <ecNumber evidence="4">2.7.13.3</ecNumber>
    </recommendedName>
</protein>
<dbReference type="SUPFAM" id="SSF158472">
    <property type="entry name" value="HAMP domain-like"/>
    <property type="match status" value="1"/>
</dbReference>
<keyword evidence="8 16" id="KW-0418">Kinase</keyword>
<proteinExistence type="predicted"/>
<comment type="catalytic activity">
    <reaction evidence="1">
        <text>ATP + protein L-histidine = ADP + protein N-phospho-L-histidine.</text>
        <dbReference type="EC" id="2.7.13.3"/>
    </reaction>
</comment>
<dbReference type="OrthoDB" id="3224230at2"/>
<evidence type="ECO:0000313" key="17">
    <source>
        <dbReference type="Proteomes" id="UP000294513"/>
    </source>
</evidence>
<reference evidence="16 17" key="1">
    <citation type="submission" date="2019-03" db="EMBL/GenBank/DDBJ databases">
        <title>Draft genome sequences of novel Actinobacteria.</title>
        <authorList>
            <person name="Sahin N."/>
            <person name="Ay H."/>
            <person name="Saygin H."/>
        </authorList>
    </citation>
    <scope>NUCLEOTIDE SEQUENCE [LARGE SCALE GENOMIC DNA]</scope>
    <source>
        <strain evidence="16 17">H3C3</strain>
    </source>
</reference>
<dbReference type="GO" id="GO:0005886">
    <property type="term" value="C:plasma membrane"/>
    <property type="evidence" value="ECO:0007669"/>
    <property type="project" value="UniProtKB-SubCell"/>
</dbReference>
<evidence type="ECO:0000259" key="14">
    <source>
        <dbReference type="PROSITE" id="PS50109"/>
    </source>
</evidence>
<evidence type="ECO:0000256" key="5">
    <source>
        <dbReference type="ARBA" id="ARBA00022553"/>
    </source>
</evidence>
<evidence type="ECO:0000256" key="13">
    <source>
        <dbReference type="SAM" id="Phobius"/>
    </source>
</evidence>
<sequence>MTTLAERLRLTIRMRLTLLYTGLFLSAGIVLLGLTYLLVRNSLQQAPEPVATDRVYEKAPGEGRNPAQGPEFTGRAEPLPPSGTVSVKRFQTDLAKTAKDSQNKTLNALLTQGGVALGLVGAAGLGLGWLLADRALRPVHKITETAGRVARSHDLTERIAYEGPRDDVKELADTFDTMLGRLARSFDVQRRFVANASHELRTPLAINRTLVDVALRRPDATDDVKRLGESLLVVNGRHERLIDGLLTLAGGENVMVDASPLDLADVAGHVLDQSAPEAGPRGLTADRRLGPAPTAGDPVLVERLVQNLVENAIRHNRDGGELSVSTRGRDGWAELTVTNTGPVVPHYEVETIFEPFRRLGNDRVRSDRGSGLGLSIVRAIATAHGGAVAALPCQGGGLMVTVRLPSRLPNDHPHEWPLRTGRGASSRSGGGARMRSVLIRAGDVRGGGRPRDWSAWATPGPSTAWWRWR</sequence>
<dbReference type="SMART" id="SM00388">
    <property type="entry name" value="HisKA"/>
    <property type="match status" value="1"/>
</dbReference>
<keyword evidence="17" id="KW-1185">Reference proteome</keyword>
<dbReference type="PROSITE" id="PS50885">
    <property type="entry name" value="HAMP"/>
    <property type="match status" value="1"/>
</dbReference>